<name>A0A4Y9YGY5_9APHY</name>
<dbReference type="PANTHER" id="PTHR31001:SF56">
    <property type="entry name" value="ZN(2)-C6 FUNGAL-TYPE DOMAIN-CONTAINING PROTEIN"/>
    <property type="match status" value="1"/>
</dbReference>
<evidence type="ECO:0000256" key="4">
    <source>
        <dbReference type="SAM" id="MobiDB-lite"/>
    </source>
</evidence>
<dbReference type="GO" id="GO:0005634">
    <property type="term" value="C:nucleus"/>
    <property type="evidence" value="ECO:0007669"/>
    <property type="project" value="UniProtKB-SubCell"/>
</dbReference>
<keyword evidence="2" id="KW-0539">Nucleus</keyword>
<evidence type="ECO:0000313" key="7">
    <source>
        <dbReference type="Proteomes" id="UP000298390"/>
    </source>
</evidence>
<feature type="compositionally biased region" description="Low complexity" evidence="4">
    <location>
        <begin position="668"/>
        <end position="683"/>
    </location>
</feature>
<dbReference type="Proteomes" id="UP000298390">
    <property type="component" value="Unassembled WGS sequence"/>
</dbReference>
<accession>A0A4Y9YGY5</accession>
<dbReference type="SMART" id="SM00906">
    <property type="entry name" value="Fungal_trans"/>
    <property type="match status" value="1"/>
</dbReference>
<dbReference type="PANTHER" id="PTHR31001">
    <property type="entry name" value="UNCHARACTERIZED TRANSCRIPTIONAL REGULATORY PROTEIN"/>
    <property type="match status" value="1"/>
</dbReference>
<feature type="region of interest" description="Disordered" evidence="4">
    <location>
        <begin position="1"/>
        <end position="31"/>
    </location>
</feature>
<keyword evidence="3" id="KW-0175">Coiled coil</keyword>
<dbReference type="EMBL" id="SEKV01000222">
    <property type="protein sequence ID" value="TFY61118.1"/>
    <property type="molecule type" value="Genomic_DNA"/>
</dbReference>
<proteinExistence type="predicted"/>
<evidence type="ECO:0000256" key="1">
    <source>
        <dbReference type="ARBA" id="ARBA00004123"/>
    </source>
</evidence>
<feature type="compositionally biased region" description="Polar residues" evidence="4">
    <location>
        <begin position="165"/>
        <end position="175"/>
    </location>
</feature>
<gene>
    <name evidence="6" type="ORF">EVJ58_g4706</name>
</gene>
<dbReference type="Pfam" id="PF04082">
    <property type="entry name" value="Fungal_trans"/>
    <property type="match status" value="1"/>
</dbReference>
<protein>
    <recommendedName>
        <fullName evidence="5">Xylanolytic transcriptional activator regulatory domain-containing protein</fullName>
    </recommendedName>
</protein>
<comment type="caution">
    <text evidence="6">The sequence shown here is derived from an EMBL/GenBank/DDBJ whole genome shotgun (WGS) entry which is preliminary data.</text>
</comment>
<evidence type="ECO:0000313" key="6">
    <source>
        <dbReference type="EMBL" id="TFY61118.1"/>
    </source>
</evidence>
<feature type="coiled-coil region" evidence="3">
    <location>
        <begin position="59"/>
        <end position="86"/>
    </location>
</feature>
<dbReference type="AlphaFoldDB" id="A0A4Y9YGY5"/>
<feature type="compositionally biased region" description="Polar residues" evidence="4">
    <location>
        <begin position="686"/>
        <end position="700"/>
    </location>
</feature>
<dbReference type="CDD" id="cd12148">
    <property type="entry name" value="fungal_TF_MHR"/>
    <property type="match status" value="1"/>
</dbReference>
<sequence>MPADPPVKHNPAARQRRTARKESEDLKSEGGTYAREIELKRSRGEISCAECRRFVLAATEHLHRRIAKMSERIRELEDALTIVQAKCSDQPHPLLSEGDAHLVKQDSPMAEQIPSGSRNMIDSFGMLSLSDHGASSTFFGPTGGSEYLLVDDRDPLKSTWDGSDPTESPRTSKSPPISARILRASDSFPFPFVGPSSEVHELLLEHLPSHERARHLAEVYVEHAAWLFRGVTREQILDEMVPFVYGQPIETEDGTPVEYSNPHDLALLYVVFAIGCLVDFNQEPGSTEAAGYEQLARAAMSLKSVWVKPSLTTVQTLHLLSIYNGMAEDESRPDSMSMEISWGELALAAQVCQILGLHRDSSKWGLPEKIVYRRRLLFWNIFEADAWQAMGTGRPPCFSRGYVDCQAAMAQDLMERDDMDTVFEEFFMRFSYECVAEVAMKTLAAEPPTYETIMELDRHVRDFPIPPEAVAVLEDLAPPPDAEPPTVIHSMETMVMAHSREVLLMYIHRTFFAQAIVDCPTNPVKSEYAHSFLTAYRAAVVVLKTVKQQFGMYPGLCARIWPIWTYAFSAAVIFGMVVTRGPRSPQAQQAMSNLELACDMFAQASQHSRRAARANSVIVKLRERALSSLAAARGTSLAVPVPGGSGYDGKGFEQQDELEIFAGRRTVSASSAPRRASLSPARPGLSVQTGQMASPSSADSLASHASFLPPPHQQNAVPPYSMPGPSDMGGWTLQQQQQQQQQVPMASYPPHSDQWYRQDAYPQPHTAQGASWAGTSQNPPHASMPQQQHGSNMMQSYQNHPQLGGSVQNFRHPGHVYPGPATYQGVHTPYEPPPELVNLGLASREGNLDARWTSLMHESGFLDDVNFRT</sequence>
<dbReference type="GO" id="GO:0008270">
    <property type="term" value="F:zinc ion binding"/>
    <property type="evidence" value="ECO:0007669"/>
    <property type="project" value="InterPro"/>
</dbReference>
<organism evidence="6 7">
    <name type="scientific">Rhodofomes roseus</name>
    <dbReference type="NCBI Taxonomy" id="34475"/>
    <lineage>
        <taxon>Eukaryota</taxon>
        <taxon>Fungi</taxon>
        <taxon>Dikarya</taxon>
        <taxon>Basidiomycota</taxon>
        <taxon>Agaricomycotina</taxon>
        <taxon>Agaricomycetes</taxon>
        <taxon>Polyporales</taxon>
        <taxon>Rhodofomes</taxon>
    </lineage>
</organism>
<dbReference type="InterPro" id="IPR050613">
    <property type="entry name" value="Sec_Metabolite_Reg"/>
</dbReference>
<dbReference type="GO" id="GO:0003677">
    <property type="term" value="F:DNA binding"/>
    <property type="evidence" value="ECO:0007669"/>
    <property type="project" value="InterPro"/>
</dbReference>
<evidence type="ECO:0000256" key="2">
    <source>
        <dbReference type="ARBA" id="ARBA00023242"/>
    </source>
</evidence>
<dbReference type="InterPro" id="IPR007219">
    <property type="entry name" value="XnlR_reg_dom"/>
</dbReference>
<feature type="compositionally biased region" description="Polar residues" evidence="4">
    <location>
        <begin position="765"/>
        <end position="809"/>
    </location>
</feature>
<feature type="region of interest" description="Disordered" evidence="4">
    <location>
        <begin position="665"/>
        <end position="713"/>
    </location>
</feature>
<feature type="domain" description="Xylanolytic transcriptional activator regulatory" evidence="5">
    <location>
        <begin position="341"/>
        <end position="414"/>
    </location>
</feature>
<comment type="subcellular location">
    <subcellularLocation>
        <location evidence="1">Nucleus</location>
    </subcellularLocation>
</comment>
<evidence type="ECO:0000256" key="3">
    <source>
        <dbReference type="SAM" id="Coils"/>
    </source>
</evidence>
<feature type="region of interest" description="Disordered" evidence="4">
    <location>
        <begin position="156"/>
        <end position="177"/>
    </location>
</feature>
<dbReference type="GO" id="GO:0006351">
    <property type="term" value="P:DNA-templated transcription"/>
    <property type="evidence" value="ECO:0007669"/>
    <property type="project" value="InterPro"/>
</dbReference>
<evidence type="ECO:0000259" key="5">
    <source>
        <dbReference type="SMART" id="SM00906"/>
    </source>
</evidence>
<reference evidence="6 7" key="1">
    <citation type="submission" date="2019-01" db="EMBL/GenBank/DDBJ databases">
        <title>Genome sequencing of the rare red list fungi Fomitopsis rosea.</title>
        <authorList>
            <person name="Buettner E."/>
            <person name="Kellner H."/>
        </authorList>
    </citation>
    <scope>NUCLEOTIDE SEQUENCE [LARGE SCALE GENOMIC DNA]</scope>
    <source>
        <strain evidence="6 7">DSM 105464</strain>
    </source>
</reference>
<feature type="region of interest" description="Disordered" evidence="4">
    <location>
        <begin position="731"/>
        <end position="813"/>
    </location>
</feature>